<dbReference type="GO" id="GO:0005739">
    <property type="term" value="C:mitochondrion"/>
    <property type="evidence" value="ECO:0007669"/>
    <property type="project" value="TreeGrafter"/>
</dbReference>
<dbReference type="GO" id="GO:0004823">
    <property type="term" value="F:leucine-tRNA ligase activity"/>
    <property type="evidence" value="ECO:0007669"/>
    <property type="project" value="UniProtKB-EC"/>
</dbReference>
<dbReference type="InterPro" id="IPR002300">
    <property type="entry name" value="aa-tRNA-synth_Ia"/>
</dbReference>
<dbReference type="InterPro" id="IPR014729">
    <property type="entry name" value="Rossmann-like_a/b/a_fold"/>
</dbReference>
<dbReference type="SUPFAM" id="SSF47323">
    <property type="entry name" value="Anticodon-binding domain of a subclass of class I aminoacyl-tRNA synthetases"/>
    <property type="match status" value="1"/>
</dbReference>
<dbReference type="FunFam" id="1.10.730.10:FF:000060">
    <property type="entry name" value="Leucyl-tRNA synthetase"/>
    <property type="match status" value="1"/>
</dbReference>
<reference evidence="13" key="1">
    <citation type="submission" date="2021-11" db="EMBL/GenBank/DDBJ databases">
        <authorList>
            <person name="Schell T."/>
        </authorList>
    </citation>
    <scope>NUCLEOTIDE SEQUENCE</scope>
    <source>
        <strain evidence="13">M5</strain>
    </source>
</reference>
<dbReference type="PRINTS" id="PR00985">
    <property type="entry name" value="TRNASYNTHLEU"/>
</dbReference>
<keyword evidence="3 10" id="KW-0436">Ligase</keyword>
<protein>
    <recommendedName>
        <fullName evidence="2">leucine--tRNA ligase</fullName>
        <ecNumber evidence="2">6.1.1.4</ecNumber>
    </recommendedName>
    <alternativeName>
        <fullName evidence="8">Leucyl-tRNA synthetase</fullName>
    </alternativeName>
</protein>
<dbReference type="InterPro" id="IPR002302">
    <property type="entry name" value="Leu-tRNA-ligase"/>
</dbReference>
<accession>A0A8J2RR69</accession>
<dbReference type="PANTHER" id="PTHR43740:SF2">
    <property type="entry name" value="LEUCINE--TRNA LIGASE, MITOCHONDRIAL"/>
    <property type="match status" value="1"/>
</dbReference>
<dbReference type="Gene3D" id="1.10.730.10">
    <property type="entry name" value="Isoleucyl-tRNA Synthetase, Domain 1"/>
    <property type="match status" value="1"/>
</dbReference>
<dbReference type="GO" id="GO:0002161">
    <property type="term" value="F:aminoacyl-tRNA deacylase activity"/>
    <property type="evidence" value="ECO:0007669"/>
    <property type="project" value="InterPro"/>
</dbReference>
<evidence type="ECO:0000256" key="1">
    <source>
        <dbReference type="ARBA" id="ARBA00005594"/>
    </source>
</evidence>
<feature type="domain" description="Methionyl/Valyl/Leucyl/Isoleucyl-tRNA synthetase anticodon-binding" evidence="12">
    <location>
        <begin position="745"/>
        <end position="800"/>
    </location>
</feature>
<dbReference type="SUPFAM" id="SSF52374">
    <property type="entry name" value="Nucleotidylyl transferase"/>
    <property type="match status" value="1"/>
</dbReference>
<dbReference type="GO" id="GO:0005524">
    <property type="term" value="F:ATP binding"/>
    <property type="evidence" value="ECO:0007669"/>
    <property type="project" value="UniProtKB-KW"/>
</dbReference>
<evidence type="ECO:0000256" key="10">
    <source>
        <dbReference type="RuleBase" id="RU363035"/>
    </source>
</evidence>
<keyword evidence="4 10" id="KW-0547">Nucleotide-binding</keyword>
<evidence type="ECO:0000313" key="14">
    <source>
        <dbReference type="Proteomes" id="UP000789390"/>
    </source>
</evidence>
<feature type="domain" description="Aminoacyl-tRNA synthetase class Ia" evidence="11">
    <location>
        <begin position="412"/>
        <end position="570"/>
    </location>
</feature>
<dbReference type="Proteomes" id="UP000789390">
    <property type="component" value="Unassembled WGS sequence"/>
</dbReference>
<dbReference type="Pfam" id="PF00133">
    <property type="entry name" value="tRNA-synt_1"/>
    <property type="match status" value="2"/>
</dbReference>
<evidence type="ECO:0000256" key="7">
    <source>
        <dbReference type="ARBA" id="ARBA00023146"/>
    </source>
</evidence>
<evidence type="ECO:0000313" key="13">
    <source>
        <dbReference type="EMBL" id="CAH0103293.1"/>
    </source>
</evidence>
<dbReference type="GO" id="GO:0006429">
    <property type="term" value="P:leucyl-tRNA aminoacylation"/>
    <property type="evidence" value="ECO:0007669"/>
    <property type="project" value="InterPro"/>
</dbReference>
<dbReference type="InterPro" id="IPR013155">
    <property type="entry name" value="M/V/L/I-tRNA-synth_anticd-bd"/>
</dbReference>
<keyword evidence="7 10" id="KW-0030">Aminoacyl-tRNA synthetase</keyword>
<sequence>MNCVFFYRRFRNVMVKRHYYKQTKKWEPLTAEMKFQIEDYWRDQINIKSESTALPSQNKCYILSMFPYPSGKLHMGHVRVYTISDCLARFYRMQGKEVGISFPLSDFFVHLLISTISYDMEVIHPMGWDAFGLPAENAAISQNLSSENWTKSNIEYMKKQLMKLGISFDWQREIATCSPEYYKWTQFIFLKLYEKGFLYQKEALVNWDPVDQTVLAEEQVDANGCSWRSGAKVQKLPLKQWFIKTTRLSESLTEGLADMTEEDWGDIIKMQRHWIGECDGYIFDLPLKEVNHTTLTVWTRNPESLKTAQFVAVKSGHILDKPEYQNPHSSVLKISVVNPLNDCLLPVVISNDLDYPEGADSLLGDPLLDPKLATLTTELHLQMQSNDDQRTGEQICQKALSENWGGYKASSKLRDWLVSRQRYWGTPIPMIHCNECGTQPVPADQLPVLLPSSNERNKGHSALTHNEEFLRVSCPKCGGEAKRETDTMDTFVDSTWYFLRFLDPQNLVAPFDPENARAAMPIDIYIGGKEHAVLHLYFARFISHFLHLIGWLPEREPFKRLLVQGMVMGRSYRVKGSGRYLKPEEIDFSGEKPVEMSTKNPLVVSWEKMSKSKFNGVEPESVWNEHGIDTTRLLILADVSPRTSRHWSKDTFPGILRWQDRMWSNMKTWIAHQRQESNLGTPTKEILDKQESIWVDARNFYLKGVTFGIHHSQHISVAISKMQGLTNALKKVPKGFNLRDSREYERALGVQIIMLAPLAPHFASEMWSAFVDNAAKLSNDFYWDKTVLEQGWPQVDMNYKLDLNCVVNNQQACTIKIPRCELDKLNVSMAIELLKQDELYVKYNGTKNILNTKYDHYPGLDATLYVTTESQKKQKIEVVGKV</sequence>
<dbReference type="InterPro" id="IPR009080">
    <property type="entry name" value="tRNAsynth_Ia_anticodon-bd"/>
</dbReference>
<dbReference type="AlphaFoldDB" id="A0A8J2RR69"/>
<evidence type="ECO:0000259" key="11">
    <source>
        <dbReference type="Pfam" id="PF00133"/>
    </source>
</evidence>
<evidence type="ECO:0000256" key="5">
    <source>
        <dbReference type="ARBA" id="ARBA00022840"/>
    </source>
</evidence>
<dbReference type="PANTHER" id="PTHR43740">
    <property type="entry name" value="LEUCYL-TRNA SYNTHETASE"/>
    <property type="match status" value="1"/>
</dbReference>
<gene>
    <name evidence="13" type="ORF">DGAL_LOCUS5854</name>
</gene>
<dbReference type="Pfam" id="PF08264">
    <property type="entry name" value="Anticodon_1"/>
    <property type="match status" value="1"/>
</dbReference>
<dbReference type="InterPro" id="IPR009008">
    <property type="entry name" value="Val/Leu/Ile-tRNA-synth_edit"/>
</dbReference>
<keyword evidence="14" id="KW-1185">Reference proteome</keyword>
<dbReference type="EC" id="6.1.1.4" evidence="2"/>
<keyword evidence="5 10" id="KW-0067">ATP-binding</keyword>
<evidence type="ECO:0000259" key="12">
    <source>
        <dbReference type="Pfam" id="PF08264"/>
    </source>
</evidence>
<evidence type="ECO:0000256" key="9">
    <source>
        <dbReference type="ARBA" id="ARBA00047469"/>
    </source>
</evidence>
<feature type="domain" description="Aminoacyl-tRNA synthetase class Ia" evidence="11">
    <location>
        <begin position="39"/>
        <end position="256"/>
    </location>
</feature>
<dbReference type="PROSITE" id="PS00178">
    <property type="entry name" value="AA_TRNA_LIGASE_I"/>
    <property type="match status" value="1"/>
</dbReference>
<evidence type="ECO:0000256" key="3">
    <source>
        <dbReference type="ARBA" id="ARBA00022598"/>
    </source>
</evidence>
<dbReference type="SUPFAM" id="SSF50677">
    <property type="entry name" value="ValRS/IleRS/LeuRS editing domain"/>
    <property type="match status" value="1"/>
</dbReference>
<dbReference type="GO" id="GO:0032543">
    <property type="term" value="P:mitochondrial translation"/>
    <property type="evidence" value="ECO:0007669"/>
    <property type="project" value="TreeGrafter"/>
</dbReference>
<organism evidence="13 14">
    <name type="scientific">Daphnia galeata</name>
    <dbReference type="NCBI Taxonomy" id="27404"/>
    <lineage>
        <taxon>Eukaryota</taxon>
        <taxon>Metazoa</taxon>
        <taxon>Ecdysozoa</taxon>
        <taxon>Arthropoda</taxon>
        <taxon>Crustacea</taxon>
        <taxon>Branchiopoda</taxon>
        <taxon>Diplostraca</taxon>
        <taxon>Cladocera</taxon>
        <taxon>Anomopoda</taxon>
        <taxon>Daphniidae</taxon>
        <taxon>Daphnia</taxon>
    </lineage>
</organism>
<dbReference type="InterPro" id="IPR001412">
    <property type="entry name" value="aa-tRNA-synth_I_CS"/>
</dbReference>
<evidence type="ECO:0000256" key="6">
    <source>
        <dbReference type="ARBA" id="ARBA00022917"/>
    </source>
</evidence>
<comment type="similarity">
    <text evidence="1 10">Belongs to the class-I aminoacyl-tRNA synthetase family.</text>
</comment>
<dbReference type="OrthoDB" id="15954at2759"/>
<proteinExistence type="inferred from homology"/>
<evidence type="ECO:0000256" key="8">
    <source>
        <dbReference type="ARBA" id="ARBA00030520"/>
    </source>
</evidence>
<dbReference type="Gene3D" id="3.40.50.620">
    <property type="entry name" value="HUPs"/>
    <property type="match status" value="2"/>
</dbReference>
<evidence type="ECO:0000256" key="4">
    <source>
        <dbReference type="ARBA" id="ARBA00022741"/>
    </source>
</evidence>
<evidence type="ECO:0000256" key="2">
    <source>
        <dbReference type="ARBA" id="ARBA00013164"/>
    </source>
</evidence>
<comment type="catalytic activity">
    <reaction evidence="9">
        <text>tRNA(Leu) + L-leucine + ATP = L-leucyl-tRNA(Leu) + AMP + diphosphate</text>
        <dbReference type="Rhea" id="RHEA:11688"/>
        <dbReference type="Rhea" id="RHEA-COMP:9613"/>
        <dbReference type="Rhea" id="RHEA-COMP:9622"/>
        <dbReference type="ChEBI" id="CHEBI:30616"/>
        <dbReference type="ChEBI" id="CHEBI:33019"/>
        <dbReference type="ChEBI" id="CHEBI:57427"/>
        <dbReference type="ChEBI" id="CHEBI:78442"/>
        <dbReference type="ChEBI" id="CHEBI:78494"/>
        <dbReference type="ChEBI" id="CHEBI:456215"/>
        <dbReference type="EC" id="6.1.1.4"/>
    </reaction>
</comment>
<dbReference type="EMBL" id="CAKKLH010000108">
    <property type="protein sequence ID" value="CAH0103293.1"/>
    <property type="molecule type" value="Genomic_DNA"/>
</dbReference>
<comment type="caution">
    <text evidence="13">The sequence shown here is derived from an EMBL/GenBank/DDBJ whole genome shotgun (WGS) entry which is preliminary data.</text>
</comment>
<keyword evidence="6 10" id="KW-0648">Protein biosynthesis</keyword>
<name>A0A8J2RR69_9CRUS</name>
<dbReference type="CDD" id="cd00812">
    <property type="entry name" value="LeuRS_core"/>
    <property type="match status" value="1"/>
</dbReference>